<comment type="subcellular location">
    <subcellularLocation>
        <location evidence="8">Mitochondrion inner membrane</location>
        <topology evidence="8">Peripheral membrane protein</topology>
        <orientation evidence="8">Matrix side</orientation>
    </subcellularLocation>
</comment>
<keyword evidence="8" id="KW-0496">Mitochondrion</keyword>
<comment type="subunit">
    <text evidence="8">Component of a multi-subunit COQ enzyme complex.</text>
</comment>
<keyword evidence="3 8" id="KW-0479">Metal-binding</keyword>
<dbReference type="UniPathway" id="UPA00232"/>
<feature type="binding site" evidence="8">
    <location>
        <position position="159"/>
    </location>
    <ligand>
        <name>Fe cation</name>
        <dbReference type="ChEBI" id="CHEBI:24875"/>
        <label>2</label>
    </ligand>
</feature>
<reference evidence="9" key="1">
    <citation type="submission" date="2021-05" db="EMBL/GenBank/DDBJ databases">
        <authorList>
            <person name="Alioto T."/>
            <person name="Alioto T."/>
            <person name="Gomez Garrido J."/>
        </authorList>
    </citation>
    <scope>NUCLEOTIDE SEQUENCE</scope>
</reference>
<dbReference type="CDD" id="cd01042">
    <property type="entry name" value="DMQH"/>
    <property type="match status" value="1"/>
</dbReference>
<keyword evidence="4 8" id="KW-0560">Oxidoreductase</keyword>
<evidence type="ECO:0000256" key="4">
    <source>
        <dbReference type="ARBA" id="ARBA00023002"/>
    </source>
</evidence>
<dbReference type="GO" id="GO:0031314">
    <property type="term" value="C:extrinsic component of mitochondrial inner membrane"/>
    <property type="evidence" value="ECO:0007669"/>
    <property type="project" value="UniProtKB-UniRule"/>
</dbReference>
<dbReference type="GO" id="GO:0008340">
    <property type="term" value="P:determination of adult lifespan"/>
    <property type="evidence" value="ECO:0007669"/>
    <property type="project" value="TreeGrafter"/>
</dbReference>
<feature type="binding site" evidence="8">
    <location>
        <position position="69"/>
    </location>
    <ligand>
        <name>Fe cation</name>
        <dbReference type="ChEBI" id="CHEBI:24875"/>
        <label>1</label>
    </ligand>
</feature>
<dbReference type="GO" id="GO:0006744">
    <property type="term" value="P:ubiquinone biosynthetic process"/>
    <property type="evidence" value="ECO:0007669"/>
    <property type="project" value="UniProtKB-UniRule"/>
</dbReference>
<dbReference type="EMBL" id="HBUF01254884">
    <property type="protein sequence ID" value="CAG6681261.1"/>
    <property type="molecule type" value="Transcribed_RNA"/>
</dbReference>
<evidence type="ECO:0000256" key="2">
    <source>
        <dbReference type="ARBA" id="ARBA00022688"/>
    </source>
</evidence>
<dbReference type="EMBL" id="HBUF01074707">
    <property type="protein sequence ID" value="CAG6630768.1"/>
    <property type="molecule type" value="Transcribed_RNA"/>
</dbReference>
<comment type="similarity">
    <text evidence="8">Belongs to the COQ7 family.</text>
</comment>
<dbReference type="EMBL" id="HBUF01074709">
    <property type="protein sequence ID" value="CAG6630770.1"/>
    <property type="molecule type" value="Transcribed_RNA"/>
</dbReference>
<evidence type="ECO:0000313" key="9">
    <source>
        <dbReference type="EMBL" id="CAG6630771.1"/>
    </source>
</evidence>
<dbReference type="GO" id="GO:0008682">
    <property type="term" value="F:3-demethoxyubiquinol 3-hydroxylase activity"/>
    <property type="evidence" value="ECO:0007669"/>
    <property type="project" value="UniProtKB-EC"/>
</dbReference>
<evidence type="ECO:0000256" key="8">
    <source>
        <dbReference type="HAMAP-Rule" id="MF_03194"/>
    </source>
</evidence>
<keyword evidence="5 8" id="KW-0408">Iron</keyword>
<dbReference type="GO" id="GO:0046872">
    <property type="term" value="F:metal ion binding"/>
    <property type="evidence" value="ECO:0007669"/>
    <property type="project" value="UniProtKB-KW"/>
</dbReference>
<dbReference type="SUPFAM" id="SSF47240">
    <property type="entry name" value="Ferritin-like"/>
    <property type="match status" value="1"/>
</dbReference>
<comment type="catalytic activity">
    <reaction evidence="8">
        <text>a 5-methoxy-2-methyl-3-(all-trans-polyprenyl)benzene-1,4-diol + AH2 + O2 = a 3-demethylubiquinol + A + H2O</text>
        <dbReference type="Rhea" id="RHEA:50908"/>
        <dbReference type="Rhea" id="RHEA-COMP:10859"/>
        <dbReference type="Rhea" id="RHEA-COMP:10914"/>
        <dbReference type="ChEBI" id="CHEBI:13193"/>
        <dbReference type="ChEBI" id="CHEBI:15377"/>
        <dbReference type="ChEBI" id="CHEBI:15379"/>
        <dbReference type="ChEBI" id="CHEBI:17499"/>
        <dbReference type="ChEBI" id="CHEBI:84167"/>
        <dbReference type="ChEBI" id="CHEBI:84422"/>
        <dbReference type="EC" id="1.14.99.60"/>
    </reaction>
</comment>
<organism evidence="9">
    <name type="scientific">Cacopsylla melanoneura</name>
    <dbReference type="NCBI Taxonomy" id="428564"/>
    <lineage>
        <taxon>Eukaryota</taxon>
        <taxon>Metazoa</taxon>
        <taxon>Ecdysozoa</taxon>
        <taxon>Arthropoda</taxon>
        <taxon>Hexapoda</taxon>
        <taxon>Insecta</taxon>
        <taxon>Pterygota</taxon>
        <taxon>Neoptera</taxon>
        <taxon>Paraneoptera</taxon>
        <taxon>Hemiptera</taxon>
        <taxon>Sternorrhyncha</taxon>
        <taxon>Psylloidea</taxon>
        <taxon>Psyllidae</taxon>
        <taxon>Psyllinae</taxon>
        <taxon>Cacopsylla</taxon>
    </lineage>
</organism>
<comment type="function">
    <text evidence="8">Catalyzes the hydroxylation of 2-polyprenyl-3-methyl-6-methoxy-1,4-benzoquinol (DMQH2) during ubiquinone biosynthesis. Has also a structural role in the COQ enzyme complex, stabilizing other COQ polypeptides. Involved in lifespan determination in a ubiquinone-independent manner.</text>
</comment>
<evidence type="ECO:0000256" key="3">
    <source>
        <dbReference type="ARBA" id="ARBA00022723"/>
    </source>
</evidence>
<accession>A0A8D8QF74</accession>
<feature type="binding site" evidence="8">
    <location>
        <position position="156"/>
    </location>
    <ligand>
        <name>Fe cation</name>
        <dbReference type="ChEBI" id="CHEBI:24875"/>
        <label>1</label>
    </ligand>
</feature>
<proteinExistence type="inferred from homology"/>
<dbReference type="AlphaFoldDB" id="A0A8D8QF74"/>
<feature type="binding site" evidence="8">
    <location>
        <position position="72"/>
    </location>
    <ligand>
        <name>Fe cation</name>
        <dbReference type="ChEBI" id="CHEBI:24875"/>
        <label>1</label>
    </ligand>
</feature>
<gene>
    <name evidence="8" type="primary">coq7</name>
</gene>
<dbReference type="EC" id="1.14.99.60" evidence="8"/>
<sequence>MLSSSLCRIPRQGLLLYRSSHQRVSRQLDEIIRVDHAGELGADRIYAGQMAVLGNSSIGPKIQEMWDQEKAHKAKFEELIRKYRVRPTALLPFWNVAGFMLGAGSALLGPKGAMACTVAVESVIVDHYNEQLRALMADPAANKELMDVIHKFRDEEQEHHDTGLEHGAEQAPFYKLMSDVIKVGCKVAIGVAKVV</sequence>
<dbReference type="EMBL" id="HBUF01254886">
    <property type="protein sequence ID" value="CAG6681263.1"/>
    <property type="molecule type" value="Transcribed_RNA"/>
</dbReference>
<dbReference type="GO" id="GO:0010468">
    <property type="term" value="P:regulation of gene expression"/>
    <property type="evidence" value="ECO:0007669"/>
    <property type="project" value="TreeGrafter"/>
</dbReference>
<evidence type="ECO:0000256" key="6">
    <source>
        <dbReference type="ARBA" id="ARBA00023033"/>
    </source>
</evidence>
<dbReference type="GO" id="GO:0016709">
    <property type="term" value="F:oxidoreductase activity, acting on paired donors, with incorporation or reduction of molecular oxygen, NAD(P)H as one donor, and incorporation of one atom of oxygen"/>
    <property type="evidence" value="ECO:0007669"/>
    <property type="project" value="UniProtKB-UniRule"/>
</dbReference>
<evidence type="ECO:0000256" key="5">
    <source>
        <dbReference type="ARBA" id="ARBA00023004"/>
    </source>
</evidence>
<name>A0A8D8QF74_9HEMI</name>
<keyword evidence="9" id="KW-0830">Ubiquinone</keyword>
<dbReference type="InterPro" id="IPR011566">
    <property type="entry name" value="Ubq_synth_Coq7"/>
</dbReference>
<keyword evidence="6 8" id="KW-0503">Monooxygenase</keyword>
<dbReference type="EMBL" id="HBUF01254885">
    <property type="protein sequence ID" value="CAG6681262.1"/>
    <property type="molecule type" value="Transcribed_RNA"/>
</dbReference>
<feature type="binding site" evidence="8">
    <location>
        <position position="69"/>
    </location>
    <ligand>
        <name>Fe cation</name>
        <dbReference type="ChEBI" id="CHEBI:24875"/>
        <label>2</label>
    </ligand>
</feature>
<dbReference type="GO" id="GO:2000377">
    <property type="term" value="P:regulation of reactive oxygen species metabolic process"/>
    <property type="evidence" value="ECO:0007669"/>
    <property type="project" value="TreeGrafter"/>
</dbReference>
<feature type="binding site" evidence="8">
    <location>
        <position position="156"/>
    </location>
    <ligand>
        <name>Fe cation</name>
        <dbReference type="ChEBI" id="CHEBI:24875"/>
        <label>2</label>
    </ligand>
</feature>
<dbReference type="PANTHER" id="PTHR11237:SF4">
    <property type="entry name" value="5-DEMETHOXYUBIQUINONE HYDROXYLASE, MITOCHONDRIAL"/>
    <property type="match status" value="1"/>
</dbReference>
<dbReference type="PANTHER" id="PTHR11237">
    <property type="entry name" value="COENZYME Q10 BIOSYNTHESIS PROTEIN 7"/>
    <property type="match status" value="1"/>
</dbReference>
<dbReference type="HAMAP" id="MF_01658">
    <property type="entry name" value="COQ7"/>
    <property type="match status" value="1"/>
</dbReference>
<dbReference type="EMBL" id="HBUF01074708">
    <property type="protein sequence ID" value="CAG6630769.1"/>
    <property type="molecule type" value="Transcribed_RNA"/>
</dbReference>
<comment type="cofactor">
    <cofactor evidence="8">
        <name>Fe cation</name>
        <dbReference type="ChEBI" id="CHEBI:24875"/>
    </cofactor>
    <text evidence="8">Binds 2 iron ions per subunit.</text>
</comment>
<dbReference type="Pfam" id="PF03232">
    <property type="entry name" value="COQ7"/>
    <property type="match status" value="1"/>
</dbReference>
<evidence type="ECO:0000256" key="7">
    <source>
        <dbReference type="ARBA" id="ARBA00023136"/>
    </source>
</evidence>
<dbReference type="EMBL" id="HBUF01254883">
    <property type="protein sequence ID" value="CAG6681260.1"/>
    <property type="molecule type" value="Transcribed_RNA"/>
</dbReference>
<comment type="pathway">
    <text evidence="1 8">Cofactor biosynthesis; ubiquinone biosynthesis.</text>
</comment>
<keyword evidence="8" id="KW-0999">Mitochondrion inner membrane</keyword>
<keyword evidence="7 8" id="KW-0472">Membrane</keyword>
<keyword evidence="2 8" id="KW-0831">Ubiquinone biosynthesis</keyword>
<feature type="binding site" evidence="8">
    <location>
        <position position="121"/>
    </location>
    <ligand>
        <name>Fe cation</name>
        <dbReference type="ChEBI" id="CHEBI:24875"/>
        <label>2</label>
    </ligand>
</feature>
<dbReference type="EMBL" id="HBUF01074710">
    <property type="protein sequence ID" value="CAG6630771.1"/>
    <property type="molecule type" value="Transcribed_RNA"/>
</dbReference>
<feature type="binding site" evidence="8">
    <location>
        <position position="39"/>
    </location>
    <ligand>
        <name>Fe cation</name>
        <dbReference type="ChEBI" id="CHEBI:24875"/>
        <label>1</label>
    </ligand>
</feature>
<dbReference type="InterPro" id="IPR009078">
    <property type="entry name" value="Ferritin-like_SF"/>
</dbReference>
<protein>
    <recommendedName>
        <fullName evidence="8">5-demethoxyubiquinone hydroxylase, mitochondrial</fullName>
        <shortName evidence="8">DMQ hydroxylase</shortName>
        <ecNumber evidence="8">1.14.99.60</ecNumber>
    </recommendedName>
    <alternativeName>
        <fullName evidence="8">Ubiquinone biosynthesis monooxygenase COQ7</fullName>
    </alternativeName>
</protein>
<dbReference type="GO" id="GO:0005634">
    <property type="term" value="C:nucleus"/>
    <property type="evidence" value="ECO:0007669"/>
    <property type="project" value="TreeGrafter"/>
</dbReference>
<evidence type="ECO:0000256" key="1">
    <source>
        <dbReference type="ARBA" id="ARBA00004749"/>
    </source>
</evidence>